<evidence type="ECO:0000313" key="2">
    <source>
        <dbReference type="Proteomes" id="UP001604335"/>
    </source>
</evidence>
<protein>
    <submittedName>
        <fullName evidence="1">Uncharacterized protein</fullName>
    </submittedName>
</protein>
<dbReference type="RefSeq" id="WP_190354042.1">
    <property type="nucleotide sequence ID" value="NZ_JAZAQF010000075.1"/>
</dbReference>
<sequence>MFGIRRNRPNPAQVAQVHRENLRKLLEHRIEVARAKGDNDLVRSLEAEAEYLK</sequence>
<evidence type="ECO:0000313" key="1">
    <source>
        <dbReference type="EMBL" id="MFG3818462.1"/>
    </source>
</evidence>
<gene>
    <name evidence="1" type="ORF">VPK24_12495</name>
</gene>
<comment type="caution">
    <text evidence="1">The sequence shown here is derived from an EMBL/GenBank/DDBJ whole genome shotgun (WGS) entry which is preliminary data.</text>
</comment>
<dbReference type="EMBL" id="JAZAQF010000075">
    <property type="protein sequence ID" value="MFG3818462.1"/>
    <property type="molecule type" value="Genomic_DNA"/>
</dbReference>
<keyword evidence="2" id="KW-1185">Reference proteome</keyword>
<dbReference type="Proteomes" id="UP001604335">
    <property type="component" value="Unassembled WGS sequence"/>
</dbReference>
<organism evidence="1 2">
    <name type="scientific">Limnothrix redekei LRLZ20PSL1</name>
    <dbReference type="NCBI Taxonomy" id="3112953"/>
    <lineage>
        <taxon>Bacteria</taxon>
        <taxon>Bacillati</taxon>
        <taxon>Cyanobacteriota</taxon>
        <taxon>Cyanophyceae</taxon>
        <taxon>Pseudanabaenales</taxon>
        <taxon>Pseudanabaenaceae</taxon>
        <taxon>Limnothrix</taxon>
    </lineage>
</organism>
<accession>A0ABW7CC28</accession>
<proteinExistence type="predicted"/>
<reference evidence="2" key="1">
    <citation type="journal article" date="2024" name="Algal Res.">
        <title>Biochemical, toxicological and genomic investigation of a high-biomass producing Limnothrix strain isolated from Italian shallow drinking water reservoir.</title>
        <authorList>
            <person name="Simonazzi M."/>
            <person name="Shishido T.K."/>
            <person name="Delbaje E."/>
            <person name="Wahlsten M."/>
            <person name="Fewer D.P."/>
            <person name="Sivonen K."/>
            <person name="Pezzolesi L."/>
            <person name="Pistocchi R."/>
        </authorList>
    </citation>
    <scope>NUCLEOTIDE SEQUENCE [LARGE SCALE GENOMIC DNA]</scope>
    <source>
        <strain evidence="2">LRLZ20PSL1</strain>
    </source>
</reference>
<name>A0ABW7CC28_9CYAN</name>